<evidence type="ECO:0000256" key="9">
    <source>
        <dbReference type="ARBA" id="ARBA00049940"/>
    </source>
</evidence>
<sequence length="188" mass="20346">MVGDTHCYIECTTYYNQEAHILYKQFLRGTMKLAQTTTHTLAIFAGGSLGTLVRCCVCLAVGLGFSNPIVILFINIIGSWVLGFVQTFLPAKHPLAQTFWGTGFCGAFTTYATFIGIVAVGAPSAVYAFGYALVSLIAGVMCSIHGRYMGKRLSACVFCRSLDKSSQDPKTCVHSQINSSAQKDRCVK</sequence>
<dbReference type="Pfam" id="PF02537">
    <property type="entry name" value="CRCB"/>
    <property type="match status" value="1"/>
</dbReference>
<gene>
    <name evidence="11" type="ORF">HMPREF0091_10869</name>
</gene>
<evidence type="ECO:0000256" key="5">
    <source>
        <dbReference type="ARBA" id="ARBA00023136"/>
    </source>
</evidence>
<dbReference type="InterPro" id="IPR003691">
    <property type="entry name" value="FluC"/>
</dbReference>
<keyword evidence="6" id="KW-0813">Transport</keyword>
<evidence type="ECO:0000256" key="3">
    <source>
        <dbReference type="ARBA" id="ARBA00022692"/>
    </source>
</evidence>
<dbReference type="GO" id="GO:0005886">
    <property type="term" value="C:plasma membrane"/>
    <property type="evidence" value="ECO:0007669"/>
    <property type="project" value="UniProtKB-SubCell"/>
</dbReference>
<comment type="similarity">
    <text evidence="7 10">Belongs to the fluoride channel Fluc/FEX (TC 1.A.43) family.</text>
</comment>
<keyword evidence="6" id="KW-0406">Ion transport</keyword>
<feature type="transmembrane region" description="Helical" evidence="10">
    <location>
        <begin position="41"/>
        <end position="63"/>
    </location>
</feature>
<dbReference type="Proteomes" id="UP000005947">
    <property type="component" value="Unassembled WGS sequence"/>
</dbReference>
<evidence type="ECO:0000256" key="6">
    <source>
        <dbReference type="ARBA" id="ARBA00023303"/>
    </source>
</evidence>
<evidence type="ECO:0000256" key="1">
    <source>
        <dbReference type="ARBA" id="ARBA00004651"/>
    </source>
</evidence>
<name>F1T6F7_9ACTN</name>
<evidence type="ECO:0000256" key="7">
    <source>
        <dbReference type="ARBA" id="ARBA00035120"/>
    </source>
</evidence>
<dbReference type="GO" id="GO:0034220">
    <property type="term" value="P:monoatomic ion transmembrane transport"/>
    <property type="evidence" value="ECO:0007669"/>
    <property type="project" value="UniProtKB-KW"/>
</dbReference>
<feature type="transmembrane region" description="Helical" evidence="10">
    <location>
        <begin position="98"/>
        <end position="119"/>
    </location>
</feature>
<evidence type="ECO:0000256" key="4">
    <source>
        <dbReference type="ARBA" id="ARBA00022989"/>
    </source>
</evidence>
<dbReference type="eggNOG" id="COG0239">
    <property type="taxonomic scope" value="Bacteria"/>
</dbReference>
<feature type="transmembrane region" description="Helical" evidence="10">
    <location>
        <begin position="69"/>
        <end position="91"/>
    </location>
</feature>
<proteinExistence type="inferred from homology"/>
<evidence type="ECO:0000256" key="10">
    <source>
        <dbReference type="RuleBase" id="RU004340"/>
    </source>
</evidence>
<dbReference type="AlphaFoldDB" id="F1T6F7"/>
<comment type="subcellular location">
    <subcellularLocation>
        <location evidence="1">Cell membrane</location>
        <topology evidence="1">Multi-pass membrane protein</topology>
    </subcellularLocation>
</comment>
<reference evidence="11 12" key="1">
    <citation type="submission" date="2011-02" db="EMBL/GenBank/DDBJ databases">
        <authorList>
            <person name="Muzny D."/>
            <person name="Qin X."/>
            <person name="Buhay C."/>
            <person name="Dugan-Rocha S."/>
            <person name="Ding Y."/>
            <person name="Chen G."/>
            <person name="Hawes A."/>
            <person name="Holder M."/>
            <person name="Jhangiani S."/>
            <person name="Johnson A."/>
            <person name="Khan Z."/>
            <person name="Li Z."/>
            <person name="Liu W."/>
            <person name="Liu X."/>
            <person name="Perez L."/>
            <person name="Shen H."/>
            <person name="Wang Q."/>
            <person name="Watt J."/>
            <person name="Xi L."/>
            <person name="Xin Y."/>
            <person name="Zhou J."/>
            <person name="Deng J."/>
            <person name="Jiang H."/>
            <person name="Liu Y."/>
            <person name="Qu J."/>
            <person name="Song X.-Z."/>
            <person name="Zhang L."/>
            <person name="Villasana D."/>
            <person name="Johnson A."/>
            <person name="Liu J."/>
            <person name="Liyanage D."/>
            <person name="Lorensuhewa L."/>
            <person name="Robinson T."/>
            <person name="Song A."/>
            <person name="Song B.-B."/>
            <person name="Dinh H."/>
            <person name="Thornton R."/>
            <person name="Coyle M."/>
            <person name="Francisco L."/>
            <person name="Jackson L."/>
            <person name="Javaid M."/>
            <person name="Korchina V."/>
            <person name="Kovar C."/>
            <person name="Mata R."/>
            <person name="Mathew T."/>
            <person name="Ngo R."/>
            <person name="Nguyen L."/>
            <person name="Nguyen N."/>
            <person name="Okwuonu G."/>
            <person name="Ongeri F."/>
            <person name="Pham C."/>
            <person name="Simmons D."/>
            <person name="Wilczek-Boney K."/>
            <person name="Hale W."/>
            <person name="Jakkamsetti A."/>
            <person name="Pham P."/>
            <person name="Ruth R."/>
            <person name="San Lucas F."/>
            <person name="Warren J."/>
            <person name="Zhang J."/>
            <person name="Zhao Z."/>
            <person name="Zhou C."/>
            <person name="Zhu D."/>
            <person name="Lee S."/>
            <person name="Bess C."/>
            <person name="Blankenburg K."/>
            <person name="Forbes L."/>
            <person name="Fu Q."/>
            <person name="Gubbala S."/>
            <person name="Hirani K."/>
            <person name="Jayaseelan J.C."/>
            <person name="Lara F."/>
            <person name="Munidasa M."/>
            <person name="Palculict T."/>
            <person name="Patil S."/>
            <person name="Pu L.-L."/>
            <person name="Saada N."/>
            <person name="Tang L."/>
            <person name="Weissenberger G."/>
            <person name="Zhu Y."/>
            <person name="Hemphill L."/>
            <person name="Shang Y."/>
            <person name="Youmans B."/>
            <person name="Ayvaz T."/>
            <person name="Ross M."/>
            <person name="Santibanez J."/>
            <person name="Aqrawi P."/>
            <person name="Gross S."/>
            <person name="Joshi V."/>
            <person name="Fowler G."/>
            <person name="Nazareth L."/>
            <person name="Reid J."/>
            <person name="Worley K."/>
            <person name="Petrosino J."/>
            <person name="Highlander S."/>
            <person name="Gibbs R."/>
        </authorList>
    </citation>
    <scope>NUCLEOTIDE SEQUENCE [LARGE SCALE GENOMIC DNA]</scope>
    <source>
        <strain evidence="11 12">DSM 15829</strain>
    </source>
</reference>
<keyword evidence="6" id="KW-0407">Ion channel</keyword>
<organism evidence="11 12">
    <name type="scientific">Fannyhessea vaginae DSM 15829</name>
    <dbReference type="NCBI Taxonomy" id="525256"/>
    <lineage>
        <taxon>Bacteria</taxon>
        <taxon>Bacillati</taxon>
        <taxon>Actinomycetota</taxon>
        <taxon>Coriobacteriia</taxon>
        <taxon>Coriobacteriales</taxon>
        <taxon>Atopobiaceae</taxon>
        <taxon>Fannyhessea</taxon>
    </lineage>
</organism>
<evidence type="ECO:0000256" key="2">
    <source>
        <dbReference type="ARBA" id="ARBA00022475"/>
    </source>
</evidence>
<comment type="catalytic activity">
    <reaction evidence="8">
        <text>fluoride(in) = fluoride(out)</text>
        <dbReference type="Rhea" id="RHEA:76159"/>
        <dbReference type="ChEBI" id="CHEBI:17051"/>
    </reaction>
    <physiologicalReaction direction="left-to-right" evidence="8">
        <dbReference type="Rhea" id="RHEA:76160"/>
    </physiologicalReaction>
</comment>
<evidence type="ECO:0000313" key="11">
    <source>
        <dbReference type="EMBL" id="EGF22874.1"/>
    </source>
</evidence>
<evidence type="ECO:0000256" key="8">
    <source>
        <dbReference type="ARBA" id="ARBA00035585"/>
    </source>
</evidence>
<keyword evidence="5 10" id="KW-0472">Membrane</keyword>
<accession>F1T6F7</accession>
<comment type="caution">
    <text evidence="11">The sequence shown here is derived from an EMBL/GenBank/DDBJ whole genome shotgun (WGS) entry which is preliminary data.</text>
</comment>
<evidence type="ECO:0000313" key="12">
    <source>
        <dbReference type="Proteomes" id="UP000005947"/>
    </source>
</evidence>
<keyword evidence="12" id="KW-1185">Reference proteome</keyword>
<keyword evidence="4 10" id="KW-1133">Transmembrane helix</keyword>
<keyword evidence="2 10" id="KW-1003">Cell membrane</keyword>
<keyword evidence="3 10" id="KW-0812">Transmembrane</keyword>
<comment type="function">
    <text evidence="9">Fluoride-specific ion channel. Important for reducing fluoride concentration in the cell, thus reducing its toxicity.</text>
</comment>
<protein>
    <recommendedName>
        <fullName evidence="10">Fluoride-specific ion channel</fullName>
    </recommendedName>
</protein>
<feature type="transmembrane region" description="Helical" evidence="10">
    <location>
        <begin position="125"/>
        <end position="144"/>
    </location>
</feature>
<dbReference type="EMBL" id="ACGK02000002">
    <property type="protein sequence ID" value="EGF22874.1"/>
    <property type="molecule type" value="Genomic_DNA"/>
</dbReference>